<dbReference type="Proteomes" id="UP000006319">
    <property type="component" value="Unassembled WGS sequence"/>
</dbReference>
<evidence type="ECO:0008006" key="4">
    <source>
        <dbReference type="Google" id="ProtNLM"/>
    </source>
</evidence>
<dbReference type="OMA" id="KECKNND"/>
<evidence type="ECO:0000313" key="3">
    <source>
        <dbReference type="Proteomes" id="UP000006319"/>
    </source>
</evidence>
<gene>
    <name evidence="2" type="ORF">PCYB_005380</name>
</gene>
<keyword evidence="1" id="KW-0472">Membrane</keyword>
<name>K6V0E3_PLACD</name>
<sequence>SYKEHTNVIESYSIDFNSIYNPGCGDIKSEYEGFSNLIDLNSCNKVMMYIYHTNILLPDIYIDNRFIYLYYWIYDYLLRDNKKHELAWQLYKSFLNKYIDVDSDHVMCIKYLNNPNDVIFTKSAKLIELYENFNKNDKHLNCDFAKECSDLYIEYLKECKNNDNYYCRELKNFKHNYEEKMISIDNCKGLEKILPSFIKQDPRNIIIIPMIILTTLSFFFLHCTKLNYFIYRLIINITFIITYFSKIRG</sequence>
<dbReference type="GeneID" id="14696331"/>
<dbReference type="OrthoDB" id="382545at2759"/>
<protein>
    <recommendedName>
        <fullName evidence="4">CYIR protein</fullName>
    </recommendedName>
</protein>
<reference evidence="2 3" key="1">
    <citation type="journal article" date="2012" name="Nat. Genet.">
        <title>Plasmodium cynomolgi genome sequences provide insight into Plasmodium vivax and the monkey malaria clade.</title>
        <authorList>
            <person name="Tachibana S."/>
            <person name="Sullivan S.A."/>
            <person name="Kawai S."/>
            <person name="Nakamura S."/>
            <person name="Kim H.R."/>
            <person name="Goto N."/>
            <person name="Arisue N."/>
            <person name="Palacpac N.M.Q."/>
            <person name="Honma H."/>
            <person name="Yagi M."/>
            <person name="Tougan T."/>
            <person name="Katakai Y."/>
            <person name="Kaneko O."/>
            <person name="Mita T."/>
            <person name="Kita K."/>
            <person name="Yasutomi Y."/>
            <person name="Sutton P.L."/>
            <person name="Shakhbatyan R."/>
            <person name="Horii T."/>
            <person name="Yasunaga T."/>
            <person name="Barnwell J.W."/>
            <person name="Escalante A.A."/>
            <person name="Carlton J.M."/>
            <person name="Tanabe K."/>
        </authorList>
    </citation>
    <scope>NUCLEOTIDE SEQUENCE [LARGE SCALE GENOMIC DNA]</scope>
    <source>
        <strain evidence="2 3">B</strain>
    </source>
</reference>
<dbReference type="EMBL" id="DF157830">
    <property type="protein sequence ID" value="GAB69789.1"/>
    <property type="molecule type" value="Genomic_DNA"/>
</dbReference>
<keyword evidence="1" id="KW-1133">Transmembrane helix</keyword>
<feature type="non-terminal residue" evidence="2">
    <location>
        <position position="1"/>
    </location>
</feature>
<accession>K6V0E3</accession>
<organism evidence="2 3">
    <name type="scientific">Plasmodium cynomolgi (strain B)</name>
    <dbReference type="NCBI Taxonomy" id="1120755"/>
    <lineage>
        <taxon>Eukaryota</taxon>
        <taxon>Sar</taxon>
        <taxon>Alveolata</taxon>
        <taxon>Apicomplexa</taxon>
        <taxon>Aconoidasida</taxon>
        <taxon>Haemosporida</taxon>
        <taxon>Plasmodiidae</taxon>
        <taxon>Plasmodium</taxon>
        <taxon>Plasmodium (Plasmodium)</taxon>
    </lineage>
</organism>
<keyword evidence="1" id="KW-0812">Transmembrane</keyword>
<feature type="transmembrane region" description="Helical" evidence="1">
    <location>
        <begin position="228"/>
        <end position="245"/>
    </location>
</feature>
<feature type="transmembrane region" description="Helical" evidence="1">
    <location>
        <begin position="205"/>
        <end position="222"/>
    </location>
</feature>
<keyword evidence="3" id="KW-1185">Reference proteome</keyword>
<dbReference type="VEuPathDB" id="PlasmoDB:PCYB_005380"/>
<dbReference type="RefSeq" id="XP_004228007.1">
    <property type="nucleotide sequence ID" value="XM_004227959.1"/>
</dbReference>
<evidence type="ECO:0000313" key="2">
    <source>
        <dbReference type="EMBL" id="GAB69789.1"/>
    </source>
</evidence>
<dbReference type="KEGG" id="pcy:PCYB_005380"/>
<dbReference type="AlphaFoldDB" id="K6V0E3"/>
<evidence type="ECO:0000256" key="1">
    <source>
        <dbReference type="SAM" id="Phobius"/>
    </source>
</evidence>
<proteinExistence type="predicted"/>